<reference evidence="1 2" key="1">
    <citation type="submission" date="2017-08" db="EMBL/GenBank/DDBJ databases">
        <title>Infants hospitalized years apart are colonized by the same room-sourced microbial strains.</title>
        <authorList>
            <person name="Brooks B."/>
            <person name="Olm M.R."/>
            <person name="Firek B.A."/>
            <person name="Baker R."/>
            <person name="Thomas B.C."/>
            <person name="Morowitz M.J."/>
            <person name="Banfield J.F."/>
        </authorList>
    </citation>
    <scope>NUCLEOTIDE SEQUENCE [LARGE SCALE GENOMIC DNA]</scope>
    <source>
        <strain evidence="1">S2_005_002_R2_29</strain>
    </source>
</reference>
<dbReference type="Proteomes" id="UP000249417">
    <property type="component" value="Unassembled WGS sequence"/>
</dbReference>
<organism evidence="1 2">
    <name type="scientific">Micavibrio aeruginosavorus</name>
    <dbReference type="NCBI Taxonomy" id="349221"/>
    <lineage>
        <taxon>Bacteria</taxon>
        <taxon>Pseudomonadati</taxon>
        <taxon>Bdellovibrionota</taxon>
        <taxon>Bdellovibrionia</taxon>
        <taxon>Bdellovibrionales</taxon>
        <taxon>Pseudobdellovibrionaceae</taxon>
        <taxon>Micavibrio</taxon>
    </lineage>
</organism>
<comment type="caution">
    <text evidence="1">The sequence shown here is derived from an EMBL/GenBank/DDBJ whole genome shotgun (WGS) entry which is preliminary data.</text>
</comment>
<sequence length="193" mass="21908">MQSKKKPLSRKTADINYRLDLVWSAIRKLKNFDSRSLQTASGQPKDVVNRYINLLVKAGILEKSTSPRFFAPVYKLMKDNGIQRPLVNRDGTIASPSSAQRMWIAIKILKVFNYKDVAFSACVTFETAKAYLKGLKNAGYLSVSIPKQQYALVTYRFIPTKDTGFHAPQIIKGNVYDHNTKRYILLKSEVKNG</sequence>
<dbReference type="EMBL" id="QFQB01000028">
    <property type="protein sequence ID" value="PZQ46330.1"/>
    <property type="molecule type" value="Genomic_DNA"/>
</dbReference>
<accession>A0A2W5Q4M3</accession>
<gene>
    <name evidence="1" type="ORF">DI551_05290</name>
</gene>
<evidence type="ECO:0000313" key="1">
    <source>
        <dbReference type="EMBL" id="PZQ46330.1"/>
    </source>
</evidence>
<evidence type="ECO:0000313" key="2">
    <source>
        <dbReference type="Proteomes" id="UP000249417"/>
    </source>
</evidence>
<protein>
    <submittedName>
        <fullName evidence="1">Uncharacterized protein</fullName>
    </submittedName>
</protein>
<name>A0A2W5Q4M3_9BACT</name>
<dbReference type="AlphaFoldDB" id="A0A2W5Q4M3"/>
<proteinExistence type="predicted"/>